<feature type="domain" description="Mechanosensitive ion channel MscS" evidence="7">
    <location>
        <begin position="240"/>
        <end position="305"/>
    </location>
</feature>
<dbReference type="GO" id="GO:0008381">
    <property type="term" value="F:mechanosensitive monoatomic ion channel activity"/>
    <property type="evidence" value="ECO:0007669"/>
    <property type="project" value="UniProtKB-ARBA"/>
</dbReference>
<evidence type="ECO:0000259" key="7">
    <source>
        <dbReference type="Pfam" id="PF00924"/>
    </source>
</evidence>
<evidence type="ECO:0000256" key="3">
    <source>
        <dbReference type="ARBA" id="ARBA00022989"/>
    </source>
</evidence>
<proteinExistence type="predicted"/>
<dbReference type="Proteomes" id="UP001156708">
    <property type="component" value="Unassembled WGS sequence"/>
</dbReference>
<comment type="subcellular location">
    <subcellularLocation>
        <location evidence="1">Membrane</location>
    </subcellularLocation>
</comment>
<feature type="transmembrane region" description="Helical" evidence="6">
    <location>
        <begin position="141"/>
        <end position="159"/>
    </location>
</feature>
<feature type="region of interest" description="Disordered" evidence="5">
    <location>
        <begin position="401"/>
        <end position="452"/>
    </location>
</feature>
<dbReference type="Gene3D" id="1.10.287.1260">
    <property type="match status" value="1"/>
</dbReference>
<keyword evidence="4 6" id="KW-0472">Membrane</keyword>
<keyword evidence="9" id="KW-1185">Reference proteome</keyword>
<dbReference type="PANTHER" id="PTHR30566:SF25">
    <property type="entry name" value="INNER MEMBRANE PROTEIN"/>
    <property type="match status" value="1"/>
</dbReference>
<keyword evidence="2 6" id="KW-0812">Transmembrane</keyword>
<accession>A0AA37W9K6</accession>
<evidence type="ECO:0000256" key="2">
    <source>
        <dbReference type="ARBA" id="ARBA00022692"/>
    </source>
</evidence>
<evidence type="ECO:0000256" key="1">
    <source>
        <dbReference type="ARBA" id="ARBA00004370"/>
    </source>
</evidence>
<dbReference type="SUPFAM" id="SSF50182">
    <property type="entry name" value="Sm-like ribonucleoproteins"/>
    <property type="match status" value="1"/>
</dbReference>
<feature type="compositionally biased region" description="Pro residues" evidence="5">
    <location>
        <begin position="437"/>
        <end position="452"/>
    </location>
</feature>
<reference evidence="9" key="1">
    <citation type="journal article" date="2019" name="Int. J. Syst. Evol. Microbiol.">
        <title>The Global Catalogue of Microorganisms (GCM) 10K type strain sequencing project: providing services to taxonomists for standard genome sequencing and annotation.</title>
        <authorList>
            <consortium name="The Broad Institute Genomics Platform"/>
            <consortium name="The Broad Institute Genome Sequencing Center for Infectious Disease"/>
            <person name="Wu L."/>
            <person name="Ma J."/>
        </authorList>
    </citation>
    <scope>NUCLEOTIDE SEQUENCE [LARGE SCALE GENOMIC DNA]</scope>
    <source>
        <strain evidence="9">NBRC 12467</strain>
    </source>
</reference>
<dbReference type="EMBL" id="BSNZ01000007">
    <property type="protein sequence ID" value="GLQ84262.1"/>
    <property type="molecule type" value="Genomic_DNA"/>
</dbReference>
<dbReference type="Pfam" id="PF00924">
    <property type="entry name" value="MS_channel_2nd"/>
    <property type="match status" value="1"/>
</dbReference>
<gene>
    <name evidence="8" type="ORF">GCM10007872_11700</name>
</gene>
<dbReference type="InterPro" id="IPR023408">
    <property type="entry name" value="MscS_beta-dom_sf"/>
</dbReference>
<dbReference type="InterPro" id="IPR010920">
    <property type="entry name" value="LSM_dom_sf"/>
</dbReference>
<sequence>MTMAAEDGPAPFPYQTGFPAPWSRPEPHRLDYAGDKGTAQRMIEHSYVNSMSRVGNLLSWLPAPLGSILLLLLAAGIALLFSRVITDALPRLPGLRRIQFIHAIIARLRTIIRNFLIIIAVSAALQATTGFTDATTAFLEQAFLCLFILNLGFGIIRTFRLLTDQYLNRITAKEHTDDITARSHQTQIRVLRRLTEISFGVLTVASSLMVFHSVQKFGVSLFASAGAASLIVGLSARPALTNLLAGIQIAVTQPIRMEDMLILNGDWAWVEEINATYVVLRTWDRRRYIVPISYFLENPFQNWTHSSPSLICSLFLWLDYQTPVERLREIYFEELAKCPDWDLDKTSIGCQIADTNAQVISIRLIAGAVDANGMWNLGCDIRERMLRRLRTEMPECLPRGRTAIVSGTPDQNPWPDNLVSPTVNRPQDGPYRGPDMPATPPAVPPGGMPGRP</sequence>
<name>A0AA37W9K6_9PROT</name>
<evidence type="ECO:0000313" key="8">
    <source>
        <dbReference type="EMBL" id="GLQ84262.1"/>
    </source>
</evidence>
<dbReference type="Gene3D" id="2.30.30.60">
    <property type="match status" value="1"/>
</dbReference>
<dbReference type="PANTHER" id="PTHR30566">
    <property type="entry name" value="YNAI-RELATED MECHANOSENSITIVE ION CHANNEL"/>
    <property type="match status" value="1"/>
</dbReference>
<evidence type="ECO:0000256" key="6">
    <source>
        <dbReference type="SAM" id="Phobius"/>
    </source>
</evidence>
<organism evidence="8 9">
    <name type="scientific">Gluconobacter sphaericus NBRC 12467</name>
    <dbReference type="NCBI Taxonomy" id="1307951"/>
    <lineage>
        <taxon>Bacteria</taxon>
        <taxon>Pseudomonadati</taxon>
        <taxon>Pseudomonadota</taxon>
        <taxon>Alphaproteobacteria</taxon>
        <taxon>Acetobacterales</taxon>
        <taxon>Acetobacteraceae</taxon>
        <taxon>Gluconobacter</taxon>
    </lineage>
</organism>
<feature type="transmembrane region" description="Helical" evidence="6">
    <location>
        <begin position="194"/>
        <end position="211"/>
    </location>
</feature>
<dbReference type="InterPro" id="IPR006685">
    <property type="entry name" value="MscS_channel_2nd"/>
</dbReference>
<evidence type="ECO:0000256" key="4">
    <source>
        <dbReference type="ARBA" id="ARBA00023136"/>
    </source>
</evidence>
<keyword evidence="3 6" id="KW-1133">Transmembrane helix</keyword>
<comment type="caution">
    <text evidence="8">The sequence shown here is derived from an EMBL/GenBank/DDBJ whole genome shotgun (WGS) entry which is preliminary data.</text>
</comment>
<feature type="transmembrane region" description="Helical" evidence="6">
    <location>
        <begin position="68"/>
        <end position="90"/>
    </location>
</feature>
<dbReference type="GO" id="GO:0016020">
    <property type="term" value="C:membrane"/>
    <property type="evidence" value="ECO:0007669"/>
    <property type="project" value="UniProtKB-SubCell"/>
</dbReference>
<feature type="transmembrane region" description="Helical" evidence="6">
    <location>
        <begin position="111"/>
        <end position="129"/>
    </location>
</feature>
<dbReference type="AlphaFoldDB" id="A0AA37W9K6"/>
<evidence type="ECO:0000313" key="9">
    <source>
        <dbReference type="Proteomes" id="UP001156708"/>
    </source>
</evidence>
<protein>
    <recommendedName>
        <fullName evidence="7">Mechanosensitive ion channel MscS domain-containing protein</fullName>
    </recommendedName>
</protein>
<evidence type="ECO:0000256" key="5">
    <source>
        <dbReference type="SAM" id="MobiDB-lite"/>
    </source>
</evidence>